<accession>A0AAW1LI58</accession>
<organism evidence="3 4">
    <name type="scientific">Popillia japonica</name>
    <name type="common">Japanese beetle</name>
    <dbReference type="NCBI Taxonomy" id="7064"/>
    <lineage>
        <taxon>Eukaryota</taxon>
        <taxon>Metazoa</taxon>
        <taxon>Ecdysozoa</taxon>
        <taxon>Arthropoda</taxon>
        <taxon>Hexapoda</taxon>
        <taxon>Insecta</taxon>
        <taxon>Pterygota</taxon>
        <taxon>Neoptera</taxon>
        <taxon>Endopterygota</taxon>
        <taxon>Coleoptera</taxon>
        <taxon>Polyphaga</taxon>
        <taxon>Scarabaeiformia</taxon>
        <taxon>Scarabaeidae</taxon>
        <taxon>Rutelinae</taxon>
        <taxon>Popillia</taxon>
    </lineage>
</organism>
<keyword evidence="4" id="KW-1185">Reference proteome</keyword>
<dbReference type="AlphaFoldDB" id="A0AAW1LI58"/>
<feature type="compositionally biased region" description="Acidic residues" evidence="1">
    <location>
        <begin position="55"/>
        <end position="65"/>
    </location>
</feature>
<sequence>MMSYEKEQAYLTRLLEEVDTGEESIDDEEDDHEIDNLEERIGDSETEQEGRIGDSETEQEGDSEAEECADVYFTGKDGVTKWNKHQFSQRVRTSKANLLTRLPGVKGTAREVKSILGCWKLLFTDAMLNIIVNSTNKYIEAISDSYSRKRDCKPTDLAEIKALMGLLYMAGILKGSRLSTEELWNRNGTGVELFWMTMSLQSMFGYQKNKTIVSYVPRKGKNVVLMSSMHFDDSIDASTMEQSKPYVPRKGKNVVLMSSMHFDDSIDASTMEQSKPDIVTFYNSTKSGVDVVDKLGATYNCARNTRRWPMVILYALMNVAGINSQIIYTANNPKTTILRRHYLKSLARELIDEHLKFRSTLRNLPPEVKRRRQEFSGTFQEPPQQPAEARELIDEHLKFRSTLRNLPPEVKRRRQEFSGTFQEPPQQPAEGIRKRCENCKGKDNKTRYYCQSCFKLQRKGQQNTILLPELL</sequence>
<evidence type="ECO:0000259" key="2">
    <source>
        <dbReference type="Pfam" id="PF13843"/>
    </source>
</evidence>
<evidence type="ECO:0000256" key="1">
    <source>
        <dbReference type="SAM" id="MobiDB-lite"/>
    </source>
</evidence>
<dbReference type="PANTHER" id="PTHR46599">
    <property type="entry name" value="PIGGYBAC TRANSPOSABLE ELEMENT-DERIVED PROTEIN 4"/>
    <property type="match status" value="1"/>
</dbReference>
<feature type="region of interest" description="Disordered" evidence="1">
    <location>
        <begin position="14"/>
        <end position="65"/>
    </location>
</feature>
<protein>
    <submittedName>
        <fullName evidence="3">Transposase IS4</fullName>
    </submittedName>
</protein>
<comment type="caution">
    <text evidence="3">The sequence shown here is derived from an EMBL/GenBank/DDBJ whole genome shotgun (WGS) entry which is preliminary data.</text>
</comment>
<dbReference type="Pfam" id="PF13843">
    <property type="entry name" value="DDE_Tnp_1_7"/>
    <property type="match status" value="2"/>
</dbReference>
<name>A0AAW1LI58_POPJA</name>
<dbReference type="InterPro" id="IPR029526">
    <property type="entry name" value="PGBD"/>
</dbReference>
<feature type="compositionally biased region" description="Basic and acidic residues" evidence="1">
    <location>
        <begin position="34"/>
        <end position="54"/>
    </location>
</feature>
<evidence type="ECO:0000313" key="3">
    <source>
        <dbReference type="EMBL" id="KAK9736145.1"/>
    </source>
</evidence>
<dbReference type="PANTHER" id="PTHR46599:SF6">
    <property type="entry name" value="DUAL SPECIFICITY PHOSPHATASE 26"/>
    <property type="match status" value="1"/>
</dbReference>
<feature type="domain" description="PiggyBac transposable element-derived protein" evidence="2">
    <location>
        <begin position="118"/>
        <end position="201"/>
    </location>
</feature>
<dbReference type="Proteomes" id="UP001458880">
    <property type="component" value="Unassembled WGS sequence"/>
</dbReference>
<feature type="compositionally biased region" description="Acidic residues" evidence="1">
    <location>
        <begin position="17"/>
        <end position="33"/>
    </location>
</feature>
<proteinExistence type="predicted"/>
<gene>
    <name evidence="3" type="ORF">QE152_g12806</name>
</gene>
<evidence type="ECO:0000313" key="4">
    <source>
        <dbReference type="Proteomes" id="UP001458880"/>
    </source>
</evidence>
<reference evidence="3 4" key="1">
    <citation type="journal article" date="2024" name="BMC Genomics">
        <title>De novo assembly and annotation of Popillia japonica's genome with initial clues to its potential as an invasive pest.</title>
        <authorList>
            <person name="Cucini C."/>
            <person name="Boschi S."/>
            <person name="Funari R."/>
            <person name="Cardaioli E."/>
            <person name="Iannotti N."/>
            <person name="Marturano G."/>
            <person name="Paoli F."/>
            <person name="Bruttini M."/>
            <person name="Carapelli A."/>
            <person name="Frati F."/>
            <person name="Nardi F."/>
        </authorList>
    </citation>
    <scope>NUCLEOTIDE SEQUENCE [LARGE SCALE GENOMIC DNA]</scope>
    <source>
        <strain evidence="3">DMR45628</strain>
    </source>
</reference>
<dbReference type="EMBL" id="JASPKY010000118">
    <property type="protein sequence ID" value="KAK9736145.1"/>
    <property type="molecule type" value="Genomic_DNA"/>
</dbReference>
<feature type="domain" description="PiggyBac transposable element-derived protein" evidence="2">
    <location>
        <begin position="249"/>
        <end position="324"/>
    </location>
</feature>